<dbReference type="GO" id="GO:0004623">
    <property type="term" value="F:phospholipase A2 activity"/>
    <property type="evidence" value="ECO:0007669"/>
    <property type="project" value="TreeGrafter"/>
</dbReference>
<dbReference type="AlphaFoldDB" id="A0A673H299"/>
<evidence type="ECO:0000256" key="1">
    <source>
        <dbReference type="ARBA" id="ARBA00007824"/>
    </source>
</evidence>
<evidence type="ECO:0000256" key="4">
    <source>
        <dbReference type="ARBA" id="ARBA00023098"/>
    </source>
</evidence>
<accession>A0A673H299</accession>
<name>A0A673H299_9TELE</name>
<dbReference type="Proteomes" id="UP000472270">
    <property type="component" value="Unassembled WGS sequence"/>
</dbReference>
<dbReference type="GO" id="GO:0070292">
    <property type="term" value="P:N-acylphosphatidylethanolamine metabolic process"/>
    <property type="evidence" value="ECO:0007669"/>
    <property type="project" value="TreeGrafter"/>
</dbReference>
<feature type="domain" description="LRAT" evidence="5">
    <location>
        <begin position="13"/>
        <end position="87"/>
    </location>
</feature>
<evidence type="ECO:0000259" key="5">
    <source>
        <dbReference type="PROSITE" id="PS51934"/>
    </source>
</evidence>
<dbReference type="PROSITE" id="PS51934">
    <property type="entry name" value="LRAT"/>
    <property type="match status" value="1"/>
</dbReference>
<keyword evidence="7" id="KW-1185">Reference proteome</keyword>
<dbReference type="Pfam" id="PF04970">
    <property type="entry name" value="LRAT"/>
    <property type="match status" value="1"/>
</dbReference>
<protein>
    <recommendedName>
        <fullName evidence="5">LRAT domain-containing protein</fullName>
    </recommendedName>
</protein>
<reference evidence="6" key="2">
    <citation type="submission" date="2025-09" db="UniProtKB">
        <authorList>
            <consortium name="Ensembl"/>
        </authorList>
    </citation>
    <scope>IDENTIFICATION</scope>
</reference>
<dbReference type="InterPro" id="IPR007053">
    <property type="entry name" value="LRAT_dom"/>
</dbReference>
<sequence length="87" mass="9752">NLSTQSEYVGEDLNEIFTGSYQHWAIYVGEGYVIHLAPPSEHAQAGASSMMSVMHKKATMKKEELYELSRNCDTVTELIFVGAFYSI</sequence>
<proteinExistence type="inferred from homology"/>
<dbReference type="PANTHER" id="PTHR13943:SF31">
    <property type="entry name" value="PHOSPHOLIPASE A AND ACYLTRANSFERASE 3"/>
    <property type="match status" value="1"/>
</dbReference>
<reference evidence="6" key="1">
    <citation type="submission" date="2025-08" db="UniProtKB">
        <authorList>
            <consortium name="Ensembl"/>
        </authorList>
    </citation>
    <scope>IDENTIFICATION</scope>
</reference>
<dbReference type="GO" id="GO:0008970">
    <property type="term" value="F:phospholipase A1 activity"/>
    <property type="evidence" value="ECO:0007669"/>
    <property type="project" value="TreeGrafter"/>
</dbReference>
<organism evidence="6 7">
    <name type="scientific">Sinocyclocheilus rhinocerous</name>
    <dbReference type="NCBI Taxonomy" id="307959"/>
    <lineage>
        <taxon>Eukaryota</taxon>
        <taxon>Metazoa</taxon>
        <taxon>Chordata</taxon>
        <taxon>Craniata</taxon>
        <taxon>Vertebrata</taxon>
        <taxon>Euteleostomi</taxon>
        <taxon>Actinopterygii</taxon>
        <taxon>Neopterygii</taxon>
        <taxon>Teleostei</taxon>
        <taxon>Ostariophysi</taxon>
        <taxon>Cypriniformes</taxon>
        <taxon>Cyprinidae</taxon>
        <taxon>Cyprininae</taxon>
        <taxon>Sinocyclocheilus</taxon>
    </lineage>
</organism>
<keyword evidence="4" id="KW-0443">Lipid metabolism</keyword>
<dbReference type="GO" id="GO:0005737">
    <property type="term" value="C:cytoplasm"/>
    <property type="evidence" value="ECO:0007669"/>
    <property type="project" value="TreeGrafter"/>
</dbReference>
<dbReference type="InterPro" id="IPR051496">
    <property type="entry name" value="H-rev107_PLA/AT"/>
</dbReference>
<dbReference type="Gene3D" id="3.90.1720.10">
    <property type="entry name" value="endopeptidase domain like (from Nostoc punctiforme)"/>
    <property type="match status" value="1"/>
</dbReference>
<dbReference type="Ensembl" id="ENSSRHT00000021187.1">
    <property type="protein sequence ID" value="ENSSRHP00000020537.1"/>
    <property type="gene ID" value="ENSSRHG00000010970.1"/>
</dbReference>
<dbReference type="PANTHER" id="PTHR13943">
    <property type="entry name" value="HRAS-LIKE SUPPRESSOR - RELATED"/>
    <property type="match status" value="1"/>
</dbReference>
<dbReference type="GO" id="GO:0016410">
    <property type="term" value="F:N-acyltransferase activity"/>
    <property type="evidence" value="ECO:0007669"/>
    <property type="project" value="TreeGrafter"/>
</dbReference>
<evidence type="ECO:0000256" key="2">
    <source>
        <dbReference type="ARBA" id="ARBA00022679"/>
    </source>
</evidence>
<evidence type="ECO:0000313" key="6">
    <source>
        <dbReference type="Ensembl" id="ENSSRHP00000020537.1"/>
    </source>
</evidence>
<keyword evidence="2" id="KW-0808">Transferase</keyword>
<keyword evidence="3" id="KW-0378">Hydrolase</keyword>
<comment type="similarity">
    <text evidence="1">Belongs to the H-rev107 family.</text>
</comment>
<evidence type="ECO:0000313" key="7">
    <source>
        <dbReference type="Proteomes" id="UP000472270"/>
    </source>
</evidence>
<evidence type="ECO:0000256" key="3">
    <source>
        <dbReference type="ARBA" id="ARBA00022801"/>
    </source>
</evidence>